<evidence type="ECO:0000313" key="1">
    <source>
        <dbReference type="EMBL" id="OQS05946.1"/>
    </source>
</evidence>
<gene>
    <name evidence="1" type="ORF">THRCLA_20489</name>
</gene>
<dbReference type="AlphaFoldDB" id="A0A1W0A6N7"/>
<dbReference type="OrthoDB" id="78204at2759"/>
<evidence type="ECO:0000313" key="2">
    <source>
        <dbReference type="Proteomes" id="UP000243217"/>
    </source>
</evidence>
<organism evidence="1 2">
    <name type="scientific">Thraustotheca clavata</name>
    <dbReference type="NCBI Taxonomy" id="74557"/>
    <lineage>
        <taxon>Eukaryota</taxon>
        <taxon>Sar</taxon>
        <taxon>Stramenopiles</taxon>
        <taxon>Oomycota</taxon>
        <taxon>Saprolegniomycetes</taxon>
        <taxon>Saprolegniales</taxon>
        <taxon>Achlyaceae</taxon>
        <taxon>Thraustotheca</taxon>
    </lineage>
</organism>
<reference evidence="1 2" key="1">
    <citation type="journal article" date="2014" name="Genome Biol. Evol.">
        <title>The secreted proteins of Achlya hypogyna and Thraustotheca clavata identify the ancestral oomycete secretome and reveal gene acquisitions by horizontal gene transfer.</title>
        <authorList>
            <person name="Misner I."/>
            <person name="Blouin N."/>
            <person name="Leonard G."/>
            <person name="Richards T.A."/>
            <person name="Lane C.E."/>
        </authorList>
    </citation>
    <scope>NUCLEOTIDE SEQUENCE [LARGE SCALE GENOMIC DNA]</scope>
    <source>
        <strain evidence="1 2">ATCC 34112</strain>
    </source>
</reference>
<dbReference type="EMBL" id="JNBS01000400">
    <property type="protein sequence ID" value="OQS05946.1"/>
    <property type="molecule type" value="Genomic_DNA"/>
</dbReference>
<protein>
    <submittedName>
        <fullName evidence="1">Uncharacterized protein</fullName>
    </submittedName>
</protein>
<name>A0A1W0A6N7_9STRA</name>
<dbReference type="Proteomes" id="UP000243217">
    <property type="component" value="Unassembled WGS sequence"/>
</dbReference>
<comment type="caution">
    <text evidence="1">The sequence shown here is derived from an EMBL/GenBank/DDBJ whole genome shotgun (WGS) entry which is preliminary data.</text>
</comment>
<sequence length="126" mass="14170">MHCGLPFLLTSLPFDKSQAIKIGNKMFCRPSTLTILGCTSIAEEDAHNISGRGIKGVVPYNDKNAGQAYIVSVYVLGTLLYFHHLLPGFDHVRFALLLKTSLYQTKKMINWITTTVIDIQEPFTFY</sequence>
<keyword evidence="2" id="KW-1185">Reference proteome</keyword>
<accession>A0A1W0A6N7</accession>
<proteinExistence type="predicted"/>